<feature type="transmembrane region" description="Helical" evidence="9">
    <location>
        <begin position="165"/>
        <end position="188"/>
    </location>
</feature>
<organism evidence="11 12">
    <name type="scientific">Berryella intestinalis</name>
    <dbReference type="NCBI Taxonomy" id="1531429"/>
    <lineage>
        <taxon>Bacteria</taxon>
        <taxon>Bacillati</taxon>
        <taxon>Actinomycetota</taxon>
        <taxon>Coriobacteriia</taxon>
        <taxon>Eggerthellales</taxon>
        <taxon>Eggerthellaceae</taxon>
        <taxon>Berryella</taxon>
    </lineage>
</organism>
<evidence type="ECO:0000256" key="3">
    <source>
        <dbReference type="ARBA" id="ARBA00022448"/>
    </source>
</evidence>
<feature type="transmembrane region" description="Helical" evidence="9">
    <location>
        <begin position="417"/>
        <end position="434"/>
    </location>
</feature>
<dbReference type="SUPFAM" id="SSF103473">
    <property type="entry name" value="MFS general substrate transporter"/>
    <property type="match status" value="1"/>
</dbReference>
<proteinExistence type="inferred from homology"/>
<dbReference type="InterPro" id="IPR036259">
    <property type="entry name" value="MFS_trans_sf"/>
</dbReference>
<dbReference type="RefSeq" id="WP_039689406.1">
    <property type="nucleotide sequence ID" value="NZ_CP009302.1"/>
</dbReference>
<name>A0A0A8BAP8_9ACTN</name>
<dbReference type="KEGG" id="cbac:JI75_05710"/>
<evidence type="ECO:0000259" key="10">
    <source>
        <dbReference type="PROSITE" id="PS50850"/>
    </source>
</evidence>
<evidence type="ECO:0000313" key="11">
    <source>
        <dbReference type="EMBL" id="AJC12232.1"/>
    </source>
</evidence>
<accession>A0A0A8BAP8</accession>
<keyword evidence="6" id="KW-0769">Symport</keyword>
<feature type="domain" description="Major facilitator superfamily (MFS) profile" evidence="10">
    <location>
        <begin position="24"/>
        <end position="440"/>
    </location>
</feature>
<dbReference type="Pfam" id="PF07690">
    <property type="entry name" value="MFS_1"/>
    <property type="match status" value="1"/>
</dbReference>
<dbReference type="GO" id="GO:0015293">
    <property type="term" value="F:symporter activity"/>
    <property type="evidence" value="ECO:0007669"/>
    <property type="project" value="UniProtKB-KW"/>
</dbReference>
<dbReference type="HOGENOM" id="CLU_001265_39_0_11"/>
<dbReference type="PANTHER" id="PTHR43528">
    <property type="entry name" value="ALPHA-KETOGLUTARATE PERMEASE"/>
    <property type="match status" value="1"/>
</dbReference>
<evidence type="ECO:0000256" key="6">
    <source>
        <dbReference type="ARBA" id="ARBA00022847"/>
    </source>
</evidence>
<protein>
    <submittedName>
        <fullName evidence="11">MFS transporter</fullName>
    </submittedName>
</protein>
<dbReference type="PROSITE" id="PS50850">
    <property type="entry name" value="MFS"/>
    <property type="match status" value="1"/>
</dbReference>
<gene>
    <name evidence="11" type="ORF">JI75_05710</name>
</gene>
<evidence type="ECO:0000256" key="7">
    <source>
        <dbReference type="ARBA" id="ARBA00022989"/>
    </source>
</evidence>
<evidence type="ECO:0000256" key="8">
    <source>
        <dbReference type="ARBA" id="ARBA00023136"/>
    </source>
</evidence>
<reference evidence="11 12" key="2">
    <citation type="journal article" date="2015" name="Genome Announc.">
        <title>Complete Genome Sequence of Coriobacteriaceae Strain 68-1-3, a Novel Mucus-Degrading Isolate from the Swine Intestinal Tract.</title>
        <authorList>
            <person name="Looft T."/>
            <person name="Bayles D.O."/>
            <person name="Alt D.P."/>
            <person name="Stanton T.B."/>
        </authorList>
    </citation>
    <scope>NUCLEOTIDE SEQUENCE [LARGE SCALE GENOMIC DNA]</scope>
    <source>
        <strain evidence="11 12">68-1-3</strain>
    </source>
</reference>
<evidence type="ECO:0000256" key="1">
    <source>
        <dbReference type="ARBA" id="ARBA00004651"/>
    </source>
</evidence>
<feature type="transmembrane region" description="Helical" evidence="9">
    <location>
        <begin position="384"/>
        <end position="405"/>
    </location>
</feature>
<comment type="subcellular location">
    <subcellularLocation>
        <location evidence="1">Cell membrane</location>
        <topology evidence="1">Multi-pass membrane protein</topology>
    </subcellularLocation>
</comment>
<evidence type="ECO:0000256" key="2">
    <source>
        <dbReference type="ARBA" id="ARBA00008240"/>
    </source>
</evidence>
<evidence type="ECO:0000256" key="4">
    <source>
        <dbReference type="ARBA" id="ARBA00022475"/>
    </source>
</evidence>
<keyword evidence="4" id="KW-1003">Cell membrane</keyword>
<dbReference type="InterPro" id="IPR020846">
    <property type="entry name" value="MFS_dom"/>
</dbReference>
<dbReference type="OrthoDB" id="8953821at2"/>
<evidence type="ECO:0000313" key="12">
    <source>
        <dbReference type="Proteomes" id="UP000031121"/>
    </source>
</evidence>
<comment type="similarity">
    <text evidence="2">Belongs to the major facilitator superfamily. Metabolite:H+ Symporter (MHS) family (TC 2.A.1.6) family.</text>
</comment>
<sequence>MSSTPSPDLVEISDHEKHKTLKRVAVSSFLGNFIEWFDYASYSYLATVIAVVFFPSEDKTVATMSAFAVFALAFLVRPIGAVFWGNMGDKKGRKWALSTSILLMSGATFLIGCLPGYSTLGVGAVILLLLLRMVQSFSASGEYAGAATFLAEYAPKDHRGFYCSFVPASTACGLLIGSLFVTFMFNVWGSDSSFVTDWGWRIPFLFALPLGYITHYIRNHLEDSPVYVKMREAIEKGNRETEATPVRSLLKNYRRQTILAFGACMLNAVGFYTVLTYLPNYLEVTIGYDAASASVITTIALVAYIGFIFLSGLISDRVGRKKMLIGACLGFVIFTVPAFHLLATKDFTTILFVELVMCLILTVNDGTLSSYLTETFPTKIRYSGFAFSFNLANALFGGSASYISFQLINMTGDNFAPGYYMVALALIALVAMFLSHEQTGKDLSEV</sequence>
<reference evidence="12" key="1">
    <citation type="submission" date="2014-08" db="EMBL/GenBank/DDBJ databases">
        <title>Coriobacteriaceae sp. complete genome.</title>
        <authorList>
            <person name="Looft T."/>
            <person name="Bayles D.O."/>
            <person name="Stanton T.B."/>
        </authorList>
    </citation>
    <scope>NUCLEOTIDE SEQUENCE [LARGE SCALE GENOMIC DNA]</scope>
    <source>
        <strain evidence="12">68-1-3</strain>
    </source>
</reference>
<dbReference type="InterPro" id="IPR011701">
    <property type="entry name" value="MFS"/>
</dbReference>
<feature type="transmembrane region" description="Helical" evidence="9">
    <location>
        <begin position="257"/>
        <end position="278"/>
    </location>
</feature>
<feature type="transmembrane region" description="Helical" evidence="9">
    <location>
        <begin position="107"/>
        <end position="131"/>
    </location>
</feature>
<dbReference type="PANTHER" id="PTHR43528:SF1">
    <property type="entry name" value="ALPHA-KETOGLUTARATE PERMEASE"/>
    <property type="match status" value="1"/>
</dbReference>
<dbReference type="STRING" id="1531429.JI75_05710"/>
<feature type="transmembrane region" description="Helical" evidence="9">
    <location>
        <begin position="323"/>
        <end position="343"/>
    </location>
</feature>
<dbReference type="AlphaFoldDB" id="A0A0A8BAP8"/>
<feature type="transmembrane region" description="Helical" evidence="9">
    <location>
        <begin position="200"/>
        <end position="217"/>
    </location>
</feature>
<feature type="transmembrane region" description="Helical" evidence="9">
    <location>
        <begin position="36"/>
        <end position="54"/>
    </location>
</feature>
<dbReference type="Proteomes" id="UP000031121">
    <property type="component" value="Chromosome"/>
</dbReference>
<keyword evidence="3" id="KW-0813">Transport</keyword>
<feature type="transmembrane region" description="Helical" evidence="9">
    <location>
        <begin position="290"/>
        <end position="311"/>
    </location>
</feature>
<keyword evidence="5 9" id="KW-0812">Transmembrane</keyword>
<keyword evidence="12" id="KW-1185">Reference proteome</keyword>
<dbReference type="InterPro" id="IPR051084">
    <property type="entry name" value="H+-coupled_symporters"/>
</dbReference>
<dbReference type="EMBL" id="CP009302">
    <property type="protein sequence ID" value="AJC12232.1"/>
    <property type="molecule type" value="Genomic_DNA"/>
</dbReference>
<dbReference type="PROSITE" id="PS00216">
    <property type="entry name" value="SUGAR_TRANSPORT_1"/>
    <property type="match status" value="1"/>
</dbReference>
<feature type="transmembrane region" description="Helical" evidence="9">
    <location>
        <begin position="349"/>
        <end position="372"/>
    </location>
</feature>
<feature type="transmembrane region" description="Helical" evidence="9">
    <location>
        <begin position="66"/>
        <end position="87"/>
    </location>
</feature>
<dbReference type="GO" id="GO:0005886">
    <property type="term" value="C:plasma membrane"/>
    <property type="evidence" value="ECO:0007669"/>
    <property type="project" value="UniProtKB-SubCell"/>
</dbReference>
<evidence type="ECO:0000256" key="9">
    <source>
        <dbReference type="SAM" id="Phobius"/>
    </source>
</evidence>
<keyword evidence="8 9" id="KW-0472">Membrane</keyword>
<dbReference type="InterPro" id="IPR005829">
    <property type="entry name" value="Sugar_transporter_CS"/>
</dbReference>
<keyword evidence="7 9" id="KW-1133">Transmembrane helix</keyword>
<evidence type="ECO:0000256" key="5">
    <source>
        <dbReference type="ARBA" id="ARBA00022692"/>
    </source>
</evidence>
<dbReference type="Gene3D" id="1.20.1250.20">
    <property type="entry name" value="MFS general substrate transporter like domains"/>
    <property type="match status" value="2"/>
</dbReference>